<dbReference type="GO" id="GO:0042795">
    <property type="term" value="P:snRNA transcription by RNA polymerase II"/>
    <property type="evidence" value="ECO:0007669"/>
    <property type="project" value="TreeGrafter"/>
</dbReference>
<dbReference type="GO" id="GO:0008023">
    <property type="term" value="C:transcription elongation factor complex"/>
    <property type="evidence" value="ECO:0007669"/>
    <property type="project" value="InterPro"/>
</dbReference>
<dbReference type="AlphaFoldDB" id="A0A8D8WDE8"/>
<feature type="compositionally biased region" description="Polar residues" evidence="1">
    <location>
        <begin position="203"/>
        <end position="229"/>
    </location>
</feature>
<feature type="region of interest" description="Disordered" evidence="1">
    <location>
        <begin position="538"/>
        <end position="630"/>
    </location>
</feature>
<organism evidence="3">
    <name type="scientific">Cacopsylla melanoneura</name>
    <dbReference type="NCBI Taxonomy" id="428564"/>
    <lineage>
        <taxon>Eukaryota</taxon>
        <taxon>Metazoa</taxon>
        <taxon>Ecdysozoa</taxon>
        <taxon>Arthropoda</taxon>
        <taxon>Hexapoda</taxon>
        <taxon>Insecta</taxon>
        <taxon>Pterygota</taxon>
        <taxon>Neoptera</taxon>
        <taxon>Paraneoptera</taxon>
        <taxon>Hemiptera</taxon>
        <taxon>Sternorrhyncha</taxon>
        <taxon>Psylloidea</taxon>
        <taxon>Psyllidae</taxon>
        <taxon>Psyllinae</taxon>
        <taxon>Cacopsylla</taxon>
    </lineage>
</organism>
<feature type="compositionally biased region" description="Pro residues" evidence="1">
    <location>
        <begin position="246"/>
        <end position="256"/>
    </location>
</feature>
<dbReference type="EMBL" id="HBUF01184152">
    <property type="protein sequence ID" value="CAG6656143.1"/>
    <property type="molecule type" value="Transcribed_RNA"/>
</dbReference>
<feature type="compositionally biased region" description="Polar residues" evidence="1">
    <location>
        <begin position="258"/>
        <end position="320"/>
    </location>
</feature>
<sequence>MNSAKPLGTNSPKPPDMNWPKPSSDMTSPNPFSVMNSPKPLGMTSPLHVDCIMPTQPTATSFKPTTTTNVPKSYTSPSPNPYSFSNPLGPNPHQTPNPYSSNPLGLNTHQSSSPLSPRPHQSPGHFGPFSPKPYHSPSAISLKISQIKSELIKKEEIKREVKEESKDEMEHVRTEEEEEDDDELEIIENIDSDGESPLPVVEDTTQNSSQPNSTLSKCGTTAGQHNSTLGKCGTTEFDHPNQLPSPLKPPTEPPGANPSIQVTDLKTSPNQPIYSPNQPMYSPNQPIYSANQPMVSPNQPMISPNQPMKSPNDQPNNTKPTEPIDYSKQTNDGRNRKYTMWRLLKEYQQGSELLKNTRHPLNILVRSKQDAQTFPVRFGNQRAQHNTHPSFLTIRPKVEYQVEFGAEVLSLNELLDEWISLYLRPNTDLLRVRVAADNLEVLMSETYRPVDVFHTMQSQHGVNPRYTIGNLYSVLWYLMDLPQGFYLLSHEPKTNAFVNVYQADPKGSLFPMAGWQCSEGVPRTTWRTIDPSIVTPVHNHERTLPAMFPPSDRGSAAKQNKRKQKHVDYQKSLTELKIKKAKEAKKKKNEMKRKKEKEKKEKETKESAKKSRDSAAGEDSSSSRKYQNST</sequence>
<feature type="compositionally biased region" description="Basic residues" evidence="1">
    <location>
        <begin position="579"/>
        <end position="597"/>
    </location>
</feature>
<dbReference type="InterPro" id="IPR019535">
    <property type="entry name" value="ICE2_C"/>
</dbReference>
<feature type="compositionally biased region" description="Polar residues" evidence="1">
    <location>
        <begin position="1"/>
        <end position="11"/>
    </location>
</feature>
<feature type="compositionally biased region" description="Basic and acidic residues" evidence="1">
    <location>
        <begin position="566"/>
        <end position="578"/>
    </location>
</feature>
<evidence type="ECO:0000313" key="3">
    <source>
        <dbReference type="EMBL" id="CAG6656143.1"/>
    </source>
</evidence>
<proteinExistence type="predicted"/>
<feature type="compositionally biased region" description="Basic and acidic residues" evidence="1">
    <location>
        <begin position="598"/>
        <end position="615"/>
    </location>
</feature>
<dbReference type="GO" id="GO:0045945">
    <property type="term" value="P:positive regulation of transcription by RNA polymerase III"/>
    <property type="evidence" value="ECO:0007669"/>
    <property type="project" value="TreeGrafter"/>
</dbReference>
<feature type="region of interest" description="Disordered" evidence="1">
    <location>
        <begin position="1"/>
        <end position="332"/>
    </location>
</feature>
<dbReference type="Pfam" id="PF10505">
    <property type="entry name" value="NARG2_C"/>
    <property type="match status" value="1"/>
</dbReference>
<feature type="compositionally biased region" description="Low complexity" evidence="1">
    <location>
        <begin position="140"/>
        <end position="149"/>
    </location>
</feature>
<feature type="compositionally biased region" description="Polar residues" evidence="1">
    <location>
        <begin position="619"/>
        <end position="630"/>
    </location>
</feature>
<dbReference type="PANTHER" id="PTHR14633:SF3">
    <property type="entry name" value="LITTLE ELONGATION COMPLEX SUBUNIT 2"/>
    <property type="match status" value="1"/>
</dbReference>
<dbReference type="GO" id="GO:0042796">
    <property type="term" value="P:snRNA transcription by RNA polymerase III"/>
    <property type="evidence" value="ECO:0007669"/>
    <property type="project" value="TreeGrafter"/>
</dbReference>
<evidence type="ECO:0000259" key="2">
    <source>
        <dbReference type="Pfam" id="PF10505"/>
    </source>
</evidence>
<name>A0A8D8WDE8_9HEMI</name>
<evidence type="ECO:0000256" key="1">
    <source>
        <dbReference type="SAM" id="MobiDB-lite"/>
    </source>
</evidence>
<feature type="domain" description="Little elongation complex subunit 2 C-terminal" evidence="2">
    <location>
        <begin position="330"/>
        <end position="550"/>
    </location>
</feature>
<reference evidence="3" key="1">
    <citation type="submission" date="2021-05" db="EMBL/GenBank/DDBJ databases">
        <authorList>
            <person name="Alioto T."/>
            <person name="Alioto T."/>
            <person name="Gomez Garrido J."/>
        </authorList>
    </citation>
    <scope>NUCLEOTIDE SEQUENCE</scope>
</reference>
<feature type="compositionally biased region" description="Low complexity" evidence="1">
    <location>
        <begin position="55"/>
        <end position="87"/>
    </location>
</feature>
<feature type="compositionally biased region" description="Basic and acidic residues" evidence="1">
    <location>
        <begin position="150"/>
        <end position="174"/>
    </location>
</feature>
<protein>
    <submittedName>
        <fullName evidence="3">Little elongation complex subunit 2</fullName>
    </submittedName>
</protein>
<dbReference type="PANTHER" id="PTHR14633">
    <property type="entry name" value="LITTLE ELONGATION COMPLEX SUBUNIT 2"/>
    <property type="match status" value="1"/>
</dbReference>
<feature type="compositionally biased region" description="Polar residues" evidence="1">
    <location>
        <begin position="96"/>
        <end position="115"/>
    </location>
</feature>
<feature type="compositionally biased region" description="Polar residues" evidence="1">
    <location>
        <begin position="24"/>
        <end position="36"/>
    </location>
</feature>
<feature type="compositionally biased region" description="Acidic residues" evidence="1">
    <location>
        <begin position="175"/>
        <end position="194"/>
    </location>
</feature>
<accession>A0A8D8WDE8</accession>